<sequence length="202" mass="22337">MNTKPRQLTAAERKELTIETVVELAAEQNPAEITTTAIAQRMGLTQGALFRHFSSKEMLLEATMQWVSQRLLDRVDRAAAKAGCPLAALEAMFMAHTSFVARHPGVPRLLFGELQRPGKTLIKSMVETLLQEYSQRLQLHLQQGIEQGVFYPQLNTRAAASLYIGSIQALVIQATVSGEAQLISQQAPAAFALFRRSLEVHP</sequence>
<proteinExistence type="predicted"/>
<dbReference type="RefSeq" id="WP_101495674.1">
    <property type="nucleotide sequence ID" value="NZ_LNJZ01000002.1"/>
</dbReference>
<evidence type="ECO:0000259" key="5">
    <source>
        <dbReference type="PROSITE" id="PS50977"/>
    </source>
</evidence>
<dbReference type="PANTHER" id="PTHR30055:SF240">
    <property type="entry name" value="HTH-TYPE TRANSCRIPTIONAL REGULATOR ACRR"/>
    <property type="match status" value="1"/>
</dbReference>
<dbReference type="Proteomes" id="UP000294575">
    <property type="component" value="Unassembled WGS sequence"/>
</dbReference>
<comment type="caution">
    <text evidence="6">The sequence shown here is derived from an EMBL/GenBank/DDBJ whole genome shotgun (WGS) entry which is preliminary data.</text>
</comment>
<keyword evidence="7" id="KW-1185">Reference proteome</keyword>
<feature type="domain" description="HTH tetR-type" evidence="5">
    <location>
        <begin position="11"/>
        <end position="71"/>
    </location>
</feature>
<dbReference type="OrthoDB" id="5293556at2"/>
<dbReference type="EMBL" id="SNYK01000007">
    <property type="protein sequence ID" value="TDQ37543.1"/>
    <property type="molecule type" value="Genomic_DNA"/>
</dbReference>
<dbReference type="InterPro" id="IPR050109">
    <property type="entry name" value="HTH-type_TetR-like_transc_reg"/>
</dbReference>
<accession>A0A4R6TYY6</accession>
<gene>
    <name evidence="6" type="ORF">DFQ45_10748</name>
</gene>
<evidence type="ECO:0000256" key="4">
    <source>
        <dbReference type="PROSITE-ProRule" id="PRU00335"/>
    </source>
</evidence>
<dbReference type="InterPro" id="IPR036271">
    <property type="entry name" value="Tet_transcr_reg_TetR-rel_C_sf"/>
</dbReference>
<dbReference type="InterPro" id="IPR009057">
    <property type="entry name" value="Homeodomain-like_sf"/>
</dbReference>
<dbReference type="PROSITE" id="PS50977">
    <property type="entry name" value="HTH_TETR_2"/>
    <property type="match status" value="1"/>
</dbReference>
<dbReference type="PANTHER" id="PTHR30055">
    <property type="entry name" value="HTH-TYPE TRANSCRIPTIONAL REGULATOR RUTR"/>
    <property type="match status" value="1"/>
</dbReference>
<keyword evidence="1" id="KW-0805">Transcription regulation</keyword>
<dbReference type="SUPFAM" id="SSF46689">
    <property type="entry name" value="Homeodomain-like"/>
    <property type="match status" value="1"/>
</dbReference>
<feature type="DNA-binding region" description="H-T-H motif" evidence="4">
    <location>
        <begin position="34"/>
        <end position="53"/>
    </location>
</feature>
<dbReference type="Gene3D" id="1.10.357.10">
    <property type="entry name" value="Tetracycline Repressor, domain 2"/>
    <property type="match status" value="1"/>
</dbReference>
<evidence type="ECO:0000256" key="2">
    <source>
        <dbReference type="ARBA" id="ARBA00023125"/>
    </source>
</evidence>
<dbReference type="AlphaFoldDB" id="A0A4R6TYY6"/>
<keyword evidence="3" id="KW-0804">Transcription</keyword>
<dbReference type="SUPFAM" id="SSF48498">
    <property type="entry name" value="Tetracyclin repressor-like, C-terminal domain"/>
    <property type="match status" value="1"/>
</dbReference>
<dbReference type="GO" id="GO:0003700">
    <property type="term" value="F:DNA-binding transcription factor activity"/>
    <property type="evidence" value="ECO:0007669"/>
    <property type="project" value="TreeGrafter"/>
</dbReference>
<keyword evidence="2 4" id="KW-0238">DNA-binding</keyword>
<dbReference type="GO" id="GO:0000976">
    <property type="term" value="F:transcription cis-regulatory region binding"/>
    <property type="evidence" value="ECO:0007669"/>
    <property type="project" value="TreeGrafter"/>
</dbReference>
<protein>
    <submittedName>
        <fullName evidence="6">TetR family transcriptional regulator</fullName>
    </submittedName>
</protein>
<reference evidence="6 7" key="1">
    <citation type="submission" date="2019-03" db="EMBL/GenBank/DDBJ databases">
        <title>Genomic Encyclopedia of Type Strains, Phase IV (KMG-IV): sequencing the most valuable type-strain genomes for metagenomic binning, comparative biology and taxonomic classification.</title>
        <authorList>
            <person name="Goeker M."/>
        </authorList>
    </citation>
    <scope>NUCLEOTIDE SEQUENCE [LARGE SCALE GENOMIC DNA]</scope>
    <source>
        <strain evidence="6 7">DSM 28679</strain>
    </source>
</reference>
<dbReference type="InterPro" id="IPR001647">
    <property type="entry name" value="HTH_TetR"/>
</dbReference>
<name>A0A4R6TYY6_9GAMM</name>
<dbReference type="Pfam" id="PF00440">
    <property type="entry name" value="TetR_N"/>
    <property type="match status" value="1"/>
</dbReference>
<organism evidence="6 7">
    <name type="scientific">Thiopseudomonas denitrificans</name>
    <dbReference type="NCBI Taxonomy" id="1501432"/>
    <lineage>
        <taxon>Bacteria</taxon>
        <taxon>Pseudomonadati</taxon>
        <taxon>Pseudomonadota</taxon>
        <taxon>Gammaproteobacteria</taxon>
        <taxon>Pseudomonadales</taxon>
        <taxon>Pseudomonadaceae</taxon>
        <taxon>Thiopseudomonas</taxon>
    </lineage>
</organism>
<evidence type="ECO:0000256" key="1">
    <source>
        <dbReference type="ARBA" id="ARBA00023015"/>
    </source>
</evidence>
<evidence type="ECO:0000313" key="7">
    <source>
        <dbReference type="Proteomes" id="UP000294575"/>
    </source>
</evidence>
<evidence type="ECO:0000313" key="6">
    <source>
        <dbReference type="EMBL" id="TDQ37543.1"/>
    </source>
</evidence>
<evidence type="ECO:0000256" key="3">
    <source>
        <dbReference type="ARBA" id="ARBA00023163"/>
    </source>
</evidence>